<gene>
    <name evidence="6" type="ORF">D7294_18505</name>
</gene>
<keyword evidence="2" id="KW-0328">Glycosyltransferase</keyword>
<feature type="domain" description="Glycosyl transferase family 1" evidence="4">
    <location>
        <begin position="196"/>
        <end position="350"/>
    </location>
</feature>
<protein>
    <recommendedName>
        <fullName evidence="1">D-inositol 3-phosphate glycosyltransferase</fullName>
    </recommendedName>
</protein>
<reference evidence="6 7" key="1">
    <citation type="journal article" date="2014" name="Int. J. Syst. Evol. Microbiol.">
        <title>Streptomyces hoynatensis sp. nov., isolated from deep marine sediment.</title>
        <authorList>
            <person name="Veyisoglu A."/>
            <person name="Sahin N."/>
        </authorList>
    </citation>
    <scope>NUCLEOTIDE SEQUENCE [LARGE SCALE GENOMIC DNA]</scope>
    <source>
        <strain evidence="6 7">KCTC 29097</strain>
    </source>
</reference>
<evidence type="ECO:0000259" key="4">
    <source>
        <dbReference type="Pfam" id="PF00534"/>
    </source>
</evidence>
<dbReference type="GO" id="GO:0016757">
    <property type="term" value="F:glycosyltransferase activity"/>
    <property type="evidence" value="ECO:0007669"/>
    <property type="project" value="UniProtKB-KW"/>
</dbReference>
<organism evidence="6 7">
    <name type="scientific">Streptomyces hoynatensis</name>
    <dbReference type="NCBI Taxonomy" id="1141874"/>
    <lineage>
        <taxon>Bacteria</taxon>
        <taxon>Bacillati</taxon>
        <taxon>Actinomycetota</taxon>
        <taxon>Actinomycetes</taxon>
        <taxon>Kitasatosporales</taxon>
        <taxon>Streptomycetaceae</taxon>
        <taxon>Streptomyces</taxon>
    </lineage>
</organism>
<sequence length="444" mass="49513">MKISFLLHNGYGIGGTIKTTFNLAQALAERHEVEIVSVFRHREDTTFSLDPRVALRPLVDLREEKEHPLHLRRARVFPAGEYRYHQYSELTDQRIAACLAELDADVVVGTRPGLNVHLALEGPRQAVRIAQEHLTLNNHPPRLRNELRRVYPRLDALTTVTRADAEQYRRRMRLPRVRLEALPNSVPEPPLPPADATGRIVVAAGRLVRVKRYDLLIRAFQRVAEERPDWQLRIYGNGEEHDRLRALIERLGLYNNVFLMGTAGRMEAEWVKGSIAVVSSDLEPFGMTIVEAMRCGLPVVSTDCDYGPGEIIKDGVDGRLVPVRDKDALGEALLTLVRDDELRRAMSRAALENSRRYDPVPVLGQAEELFTGLVEAKRSGAGAPARGPLGRLADTLYSRGHAVKDGAYAAALGTARAVRLTQLARAAGLTRTARIDRTARKAGR</sequence>
<dbReference type="AlphaFoldDB" id="A0A3A9YXA8"/>
<feature type="domain" description="Glycosyltransferase subfamily 4-like N-terminal" evidence="5">
    <location>
        <begin position="13"/>
        <end position="186"/>
    </location>
</feature>
<dbReference type="Gene3D" id="3.40.50.2000">
    <property type="entry name" value="Glycogen Phosphorylase B"/>
    <property type="match status" value="2"/>
</dbReference>
<dbReference type="PANTHER" id="PTHR12526:SF627">
    <property type="entry name" value="D-RHAMNOSYLTRANSFERASE WBPZ"/>
    <property type="match status" value="1"/>
</dbReference>
<dbReference type="Pfam" id="PF13439">
    <property type="entry name" value="Glyco_transf_4"/>
    <property type="match status" value="1"/>
</dbReference>
<dbReference type="RefSeq" id="WP_120681140.1">
    <property type="nucleotide sequence ID" value="NZ_RBAL01000010.1"/>
</dbReference>
<dbReference type="InterPro" id="IPR028098">
    <property type="entry name" value="Glyco_trans_4-like_N"/>
</dbReference>
<dbReference type="PANTHER" id="PTHR12526">
    <property type="entry name" value="GLYCOSYLTRANSFERASE"/>
    <property type="match status" value="1"/>
</dbReference>
<dbReference type="Proteomes" id="UP000272474">
    <property type="component" value="Unassembled WGS sequence"/>
</dbReference>
<comment type="caution">
    <text evidence="6">The sequence shown here is derived from an EMBL/GenBank/DDBJ whole genome shotgun (WGS) entry which is preliminary data.</text>
</comment>
<keyword evidence="3 6" id="KW-0808">Transferase</keyword>
<dbReference type="Pfam" id="PF00534">
    <property type="entry name" value="Glycos_transf_1"/>
    <property type="match status" value="1"/>
</dbReference>
<name>A0A3A9YXA8_9ACTN</name>
<evidence type="ECO:0000313" key="6">
    <source>
        <dbReference type="EMBL" id="RKN40439.1"/>
    </source>
</evidence>
<dbReference type="OrthoDB" id="570545at2"/>
<evidence type="ECO:0000259" key="5">
    <source>
        <dbReference type="Pfam" id="PF13439"/>
    </source>
</evidence>
<proteinExistence type="predicted"/>
<dbReference type="InterPro" id="IPR001296">
    <property type="entry name" value="Glyco_trans_1"/>
</dbReference>
<accession>A0A3A9YXA8</accession>
<evidence type="ECO:0000256" key="1">
    <source>
        <dbReference type="ARBA" id="ARBA00021292"/>
    </source>
</evidence>
<evidence type="ECO:0000256" key="2">
    <source>
        <dbReference type="ARBA" id="ARBA00022676"/>
    </source>
</evidence>
<dbReference type="EMBL" id="RBAL01000010">
    <property type="protein sequence ID" value="RKN40439.1"/>
    <property type="molecule type" value="Genomic_DNA"/>
</dbReference>
<evidence type="ECO:0000256" key="3">
    <source>
        <dbReference type="ARBA" id="ARBA00022679"/>
    </source>
</evidence>
<keyword evidence="7" id="KW-1185">Reference proteome</keyword>
<evidence type="ECO:0000313" key="7">
    <source>
        <dbReference type="Proteomes" id="UP000272474"/>
    </source>
</evidence>
<dbReference type="CDD" id="cd03820">
    <property type="entry name" value="GT4_AmsD-like"/>
    <property type="match status" value="1"/>
</dbReference>
<dbReference type="SUPFAM" id="SSF53756">
    <property type="entry name" value="UDP-Glycosyltransferase/glycogen phosphorylase"/>
    <property type="match status" value="1"/>
</dbReference>